<dbReference type="SMART" id="SM00054">
    <property type="entry name" value="EFh"/>
    <property type="match status" value="3"/>
</dbReference>
<reference evidence="5 6" key="1">
    <citation type="journal article" date="2015" name="Genome Biol. Evol.">
        <title>Comparative Genomics of a Bacterivorous Green Alga Reveals Evolutionary Causalities and Consequences of Phago-Mixotrophic Mode of Nutrition.</title>
        <authorList>
            <person name="Burns J.A."/>
            <person name="Paasch A."/>
            <person name="Narechania A."/>
            <person name="Kim E."/>
        </authorList>
    </citation>
    <scope>NUCLEOTIDE SEQUENCE [LARGE SCALE GENOMIC DNA]</scope>
    <source>
        <strain evidence="5 6">PLY_AMNH</strain>
    </source>
</reference>
<dbReference type="InterPro" id="IPR018247">
    <property type="entry name" value="EF_Hand_1_Ca_BS"/>
</dbReference>
<evidence type="ECO:0000256" key="2">
    <source>
        <dbReference type="ARBA" id="ARBA00022837"/>
    </source>
</evidence>
<feature type="domain" description="EF-hand" evidence="4">
    <location>
        <begin position="264"/>
        <end position="299"/>
    </location>
</feature>
<dbReference type="GO" id="GO:0005509">
    <property type="term" value="F:calcium ion binding"/>
    <property type="evidence" value="ECO:0007669"/>
    <property type="project" value="InterPro"/>
</dbReference>
<gene>
    <name evidence="5" type="ORF">CYMTET_10662</name>
</gene>
<evidence type="ECO:0000256" key="1">
    <source>
        <dbReference type="ARBA" id="ARBA00022737"/>
    </source>
</evidence>
<keyword evidence="2" id="KW-0106">Calcium</keyword>
<dbReference type="EMBL" id="LGRX02003803">
    <property type="protein sequence ID" value="KAK3281550.1"/>
    <property type="molecule type" value="Genomic_DNA"/>
</dbReference>
<keyword evidence="1" id="KW-0677">Repeat</keyword>
<feature type="region of interest" description="Disordered" evidence="3">
    <location>
        <begin position="91"/>
        <end position="110"/>
    </location>
</feature>
<dbReference type="InterPro" id="IPR011992">
    <property type="entry name" value="EF-hand-dom_pair"/>
</dbReference>
<evidence type="ECO:0000313" key="5">
    <source>
        <dbReference type="EMBL" id="KAK3281550.1"/>
    </source>
</evidence>
<keyword evidence="6" id="KW-1185">Reference proteome</keyword>
<dbReference type="AlphaFoldDB" id="A0AAE0GP57"/>
<dbReference type="InterPro" id="IPR050145">
    <property type="entry name" value="Centrin_CML-like"/>
</dbReference>
<dbReference type="Gene3D" id="1.10.238.10">
    <property type="entry name" value="EF-hand"/>
    <property type="match status" value="2"/>
</dbReference>
<dbReference type="PANTHER" id="PTHR23050">
    <property type="entry name" value="CALCIUM BINDING PROTEIN"/>
    <property type="match status" value="1"/>
</dbReference>
<dbReference type="PROSITE" id="PS50222">
    <property type="entry name" value="EF_HAND_2"/>
    <property type="match status" value="2"/>
</dbReference>
<dbReference type="CDD" id="cd00051">
    <property type="entry name" value="EFh"/>
    <property type="match status" value="1"/>
</dbReference>
<name>A0AAE0GP57_9CHLO</name>
<proteinExistence type="predicted"/>
<protein>
    <recommendedName>
        <fullName evidence="4">EF-hand domain-containing protein</fullName>
    </recommendedName>
</protein>
<evidence type="ECO:0000313" key="6">
    <source>
        <dbReference type="Proteomes" id="UP001190700"/>
    </source>
</evidence>
<dbReference type="PROSITE" id="PS00018">
    <property type="entry name" value="EF_HAND_1"/>
    <property type="match status" value="2"/>
</dbReference>
<dbReference type="Pfam" id="PF13405">
    <property type="entry name" value="EF-hand_6"/>
    <property type="match status" value="1"/>
</dbReference>
<dbReference type="InterPro" id="IPR002048">
    <property type="entry name" value="EF_hand_dom"/>
</dbReference>
<feature type="compositionally biased region" description="Low complexity" evidence="3">
    <location>
        <begin position="91"/>
        <end position="100"/>
    </location>
</feature>
<feature type="domain" description="EF-hand" evidence="4">
    <location>
        <begin position="135"/>
        <end position="170"/>
    </location>
</feature>
<accession>A0AAE0GP57</accession>
<comment type="caution">
    <text evidence="5">The sequence shown here is derived from an EMBL/GenBank/DDBJ whole genome shotgun (WGS) entry which is preliminary data.</text>
</comment>
<feature type="region of interest" description="Disordered" evidence="3">
    <location>
        <begin position="1"/>
        <end position="23"/>
    </location>
</feature>
<evidence type="ECO:0000259" key="4">
    <source>
        <dbReference type="PROSITE" id="PS50222"/>
    </source>
</evidence>
<dbReference type="Pfam" id="PF13499">
    <property type="entry name" value="EF-hand_7"/>
    <property type="match status" value="1"/>
</dbReference>
<sequence>MVRDKSAPARAPLRPHNPVVNARPCRRQRTEAFSGAGHFRAADDTPSDLPPLKQHAPFEKAAESAAVNRYSVYKRASRKVQPAAAFVKHSSATASPTSPSFMERMNQQKSSPYRKNAAFVPYIGNDGRENFHSVSETLKLHELFSAIDTDGNGTVDIEEVENLARSRTFGDNLGSVTIAAFFARESTNRTEIRKSFLQNVQSTLRVKSSLTFSDFLRLAHPEADDEVIQKMQDALGKHLGRKNAAKLSRAQDRWQKVCDEELARQTAWVNSMWKIWDQDGNGELDKMEFKVVVEELGASDSETEQYFADIDVNEHGVITKEEFAKWWASIQLGGVRDYLSPEPDASPPLISAY</sequence>
<organism evidence="5 6">
    <name type="scientific">Cymbomonas tetramitiformis</name>
    <dbReference type="NCBI Taxonomy" id="36881"/>
    <lineage>
        <taxon>Eukaryota</taxon>
        <taxon>Viridiplantae</taxon>
        <taxon>Chlorophyta</taxon>
        <taxon>Pyramimonadophyceae</taxon>
        <taxon>Pyramimonadales</taxon>
        <taxon>Pyramimonadaceae</taxon>
        <taxon>Cymbomonas</taxon>
    </lineage>
</organism>
<dbReference type="SUPFAM" id="SSF47473">
    <property type="entry name" value="EF-hand"/>
    <property type="match status" value="1"/>
</dbReference>
<dbReference type="Proteomes" id="UP001190700">
    <property type="component" value="Unassembled WGS sequence"/>
</dbReference>
<evidence type="ECO:0000256" key="3">
    <source>
        <dbReference type="SAM" id="MobiDB-lite"/>
    </source>
</evidence>